<evidence type="ECO:0000256" key="13">
    <source>
        <dbReference type="RuleBase" id="RU365022"/>
    </source>
</evidence>
<comment type="cofactor">
    <cofactor evidence="1">
        <name>[4Fe-4S] cluster</name>
        <dbReference type="ChEBI" id="CHEBI:49883"/>
    </cofactor>
</comment>
<evidence type="ECO:0000256" key="7">
    <source>
        <dbReference type="ARBA" id="ARBA00022801"/>
    </source>
</evidence>
<evidence type="ECO:0000256" key="8">
    <source>
        <dbReference type="ARBA" id="ARBA00022839"/>
    </source>
</evidence>
<dbReference type="OrthoDB" id="9781776at2"/>
<dbReference type="NCBIfam" id="TIGR00372">
    <property type="entry name" value="cas4"/>
    <property type="match status" value="1"/>
</dbReference>
<keyword evidence="9 13" id="KW-0408">Iron</keyword>
<dbReference type="InterPro" id="IPR013343">
    <property type="entry name" value="CRISPR-assoc_prot_Cas4"/>
</dbReference>
<dbReference type="InterPro" id="IPR051827">
    <property type="entry name" value="Cas4_exonuclease"/>
</dbReference>
<evidence type="ECO:0000256" key="3">
    <source>
        <dbReference type="ARBA" id="ARBA00012768"/>
    </source>
</evidence>
<dbReference type="GO" id="GO:0004527">
    <property type="term" value="F:exonuclease activity"/>
    <property type="evidence" value="ECO:0007669"/>
    <property type="project" value="UniProtKB-KW"/>
</dbReference>
<evidence type="ECO:0000256" key="4">
    <source>
        <dbReference type="ARBA" id="ARBA00020049"/>
    </source>
</evidence>
<keyword evidence="12 13" id="KW-0464">Manganese</keyword>
<evidence type="ECO:0000313" key="16">
    <source>
        <dbReference type="Proteomes" id="UP000198356"/>
    </source>
</evidence>
<protein>
    <recommendedName>
        <fullName evidence="4 13">CRISPR-associated exonuclease Cas4</fullName>
        <ecNumber evidence="3 13">3.1.12.1</ecNumber>
    </recommendedName>
</protein>
<keyword evidence="5 13" id="KW-0540">Nuclease</keyword>
<sequence>MTSDDDLLAISGLQHLAFCPRQWALIHLEQSWQENRLTAEGKLLHEQVDLPGQSRRHEVRSVRGLWLRSERLGLYGRADLVEMSPDPYPVEYKRGKRKPNDCDAVQLCAQAICLEEMLAQPVPRGAFFYGDPRRRLEVVFTPELRARTASLAATMHEFFRSCTTPAAVPGPYCRRCSLVDLCLPAATGEQTEASGWLSRHLGTFSKDVEPGNDPF</sequence>
<comment type="cofactor">
    <cofactor evidence="13">
        <name>iron-sulfur cluster</name>
        <dbReference type="ChEBI" id="CHEBI:30408"/>
    </cofactor>
</comment>
<dbReference type="Proteomes" id="UP000198356">
    <property type="component" value="Unassembled WGS sequence"/>
</dbReference>
<evidence type="ECO:0000256" key="6">
    <source>
        <dbReference type="ARBA" id="ARBA00022723"/>
    </source>
</evidence>
<keyword evidence="7 13" id="KW-0378">Hydrolase</keyword>
<comment type="function">
    <text evidence="13">CRISPR (clustered regularly interspaced short palindromic repeat) is an adaptive immune system that provides protection against mobile genetic elements (viruses, transposable elements and conjugative plasmids). CRISPR clusters contain sequences complementary to antecedent mobile elements and target invading nucleic acids. CRISPR clusters are transcribed and processed into CRISPR RNA (crRNA).</text>
</comment>
<dbReference type="GO" id="GO:0051536">
    <property type="term" value="F:iron-sulfur cluster binding"/>
    <property type="evidence" value="ECO:0007669"/>
    <property type="project" value="UniProtKB-KW"/>
</dbReference>
<evidence type="ECO:0000256" key="12">
    <source>
        <dbReference type="ARBA" id="ARBA00023211"/>
    </source>
</evidence>
<dbReference type="InterPro" id="IPR011604">
    <property type="entry name" value="PDDEXK-like_dom_sf"/>
</dbReference>
<organism evidence="15 16">
    <name type="scientific">Granulicella rosea</name>
    <dbReference type="NCBI Taxonomy" id="474952"/>
    <lineage>
        <taxon>Bacteria</taxon>
        <taxon>Pseudomonadati</taxon>
        <taxon>Acidobacteriota</taxon>
        <taxon>Terriglobia</taxon>
        <taxon>Terriglobales</taxon>
        <taxon>Acidobacteriaceae</taxon>
        <taxon>Granulicella</taxon>
    </lineage>
</organism>
<dbReference type="GO" id="GO:0051607">
    <property type="term" value="P:defense response to virus"/>
    <property type="evidence" value="ECO:0007669"/>
    <property type="project" value="UniProtKB-KW"/>
</dbReference>
<evidence type="ECO:0000256" key="9">
    <source>
        <dbReference type="ARBA" id="ARBA00023004"/>
    </source>
</evidence>
<feature type="domain" description="DUF83" evidence="14">
    <location>
        <begin position="11"/>
        <end position="183"/>
    </location>
</feature>
<dbReference type="EMBL" id="FZOU01000004">
    <property type="protein sequence ID" value="SNT13343.1"/>
    <property type="molecule type" value="Genomic_DNA"/>
</dbReference>
<evidence type="ECO:0000256" key="1">
    <source>
        <dbReference type="ARBA" id="ARBA00001966"/>
    </source>
</evidence>
<keyword evidence="10 13" id="KW-0411">Iron-sulfur</keyword>
<dbReference type="GO" id="GO:0046872">
    <property type="term" value="F:metal ion binding"/>
    <property type="evidence" value="ECO:0007669"/>
    <property type="project" value="UniProtKB-KW"/>
</dbReference>
<dbReference type="Pfam" id="PF01930">
    <property type="entry name" value="Cas_Cas4"/>
    <property type="match status" value="1"/>
</dbReference>
<dbReference type="PANTHER" id="PTHR36531">
    <property type="entry name" value="CRISPR-ASSOCIATED EXONUCLEASE CAS4"/>
    <property type="match status" value="1"/>
</dbReference>
<evidence type="ECO:0000256" key="5">
    <source>
        <dbReference type="ARBA" id="ARBA00022722"/>
    </source>
</evidence>
<dbReference type="InterPro" id="IPR022765">
    <property type="entry name" value="Dna2/Cas4_DUF83"/>
</dbReference>
<evidence type="ECO:0000256" key="2">
    <source>
        <dbReference type="ARBA" id="ARBA00009189"/>
    </source>
</evidence>
<dbReference type="AlphaFoldDB" id="A0A239K6U3"/>
<name>A0A239K6U3_9BACT</name>
<gene>
    <name evidence="15" type="ORF">SAMN05421770_104313</name>
</gene>
<dbReference type="CDD" id="cd09637">
    <property type="entry name" value="Cas4_I-A_I-B_I-C_I-D_II-B"/>
    <property type="match status" value="1"/>
</dbReference>
<dbReference type="RefSeq" id="WP_089408955.1">
    <property type="nucleotide sequence ID" value="NZ_FZOU01000004.1"/>
</dbReference>
<comment type="similarity">
    <text evidence="2 13">Belongs to the CRISPR-associated exonuclease Cas4 family.</text>
</comment>
<evidence type="ECO:0000313" key="15">
    <source>
        <dbReference type="EMBL" id="SNT13343.1"/>
    </source>
</evidence>
<dbReference type="EC" id="3.1.12.1" evidence="3 13"/>
<keyword evidence="16" id="KW-1185">Reference proteome</keyword>
<reference evidence="15 16" key="1">
    <citation type="submission" date="2017-06" db="EMBL/GenBank/DDBJ databases">
        <authorList>
            <person name="Kim H.J."/>
            <person name="Triplett B.A."/>
        </authorList>
    </citation>
    <scope>NUCLEOTIDE SEQUENCE [LARGE SCALE GENOMIC DNA]</scope>
    <source>
        <strain evidence="15 16">DSM 18704</strain>
    </source>
</reference>
<accession>A0A239K6U3</accession>
<keyword evidence="8 13" id="KW-0269">Exonuclease</keyword>
<evidence type="ECO:0000256" key="10">
    <source>
        <dbReference type="ARBA" id="ARBA00023014"/>
    </source>
</evidence>
<dbReference type="PANTHER" id="PTHR36531:SF6">
    <property type="entry name" value="DNA REPLICATION ATP-DEPENDENT HELICASE_NUCLEASE DNA2"/>
    <property type="match status" value="1"/>
</dbReference>
<evidence type="ECO:0000256" key="11">
    <source>
        <dbReference type="ARBA" id="ARBA00023118"/>
    </source>
</evidence>
<evidence type="ECO:0000259" key="14">
    <source>
        <dbReference type="Pfam" id="PF01930"/>
    </source>
</evidence>
<dbReference type="Gene3D" id="3.90.320.10">
    <property type="match status" value="1"/>
</dbReference>
<keyword evidence="11 13" id="KW-0051">Antiviral defense</keyword>
<comment type="cofactor">
    <cofactor evidence="13">
        <name>Mg(2+)</name>
        <dbReference type="ChEBI" id="CHEBI:18420"/>
    </cofactor>
    <cofactor evidence="13">
        <name>Mn(2+)</name>
        <dbReference type="ChEBI" id="CHEBI:29035"/>
    </cofactor>
    <text evidence="13">Mg(2+) or Mn(2+) required for ssDNA cleavage activity.</text>
</comment>
<proteinExistence type="inferred from homology"/>
<keyword evidence="6 13" id="KW-0479">Metal-binding</keyword>